<dbReference type="Proteomes" id="UP001499951">
    <property type="component" value="Unassembled WGS sequence"/>
</dbReference>
<reference evidence="1 2" key="1">
    <citation type="journal article" date="2019" name="Int. J. Syst. Evol. Microbiol.">
        <title>The Global Catalogue of Microorganisms (GCM) 10K type strain sequencing project: providing services to taxonomists for standard genome sequencing and annotation.</title>
        <authorList>
            <consortium name="The Broad Institute Genomics Platform"/>
            <consortium name="The Broad Institute Genome Sequencing Center for Infectious Disease"/>
            <person name="Wu L."/>
            <person name="Ma J."/>
        </authorList>
    </citation>
    <scope>NUCLEOTIDE SEQUENCE [LARGE SCALE GENOMIC DNA]</scope>
    <source>
        <strain evidence="1 2">JCM 15089</strain>
    </source>
</reference>
<comment type="caution">
    <text evidence="1">The sequence shown here is derived from an EMBL/GenBank/DDBJ whole genome shotgun (WGS) entry which is preliminary data.</text>
</comment>
<proteinExistence type="predicted"/>
<dbReference type="EMBL" id="BAAADD010000005">
    <property type="protein sequence ID" value="GAA0570681.1"/>
    <property type="molecule type" value="Genomic_DNA"/>
</dbReference>
<name>A0ABN1EP17_9PROT</name>
<evidence type="ECO:0000313" key="1">
    <source>
        <dbReference type="EMBL" id="GAA0570681.1"/>
    </source>
</evidence>
<organism evidence="1 2">
    <name type="scientific">Rhizomicrobium electricum</name>
    <dbReference type="NCBI Taxonomy" id="480070"/>
    <lineage>
        <taxon>Bacteria</taxon>
        <taxon>Pseudomonadati</taxon>
        <taxon>Pseudomonadota</taxon>
        <taxon>Alphaproteobacteria</taxon>
        <taxon>Micropepsales</taxon>
        <taxon>Micropepsaceae</taxon>
        <taxon>Rhizomicrobium</taxon>
    </lineage>
</organism>
<gene>
    <name evidence="1" type="ORF">GCM10008942_19270</name>
</gene>
<keyword evidence="2" id="KW-1185">Reference proteome</keyword>
<evidence type="ECO:0000313" key="2">
    <source>
        <dbReference type="Proteomes" id="UP001499951"/>
    </source>
</evidence>
<sequence length="54" mass="6254">MGKILAPKQEVFLRNDYVDTSTQAIWRSSAEFFAELQGWNALIQRYGGTLRTFK</sequence>
<protein>
    <submittedName>
        <fullName evidence="1">Uncharacterized protein</fullName>
    </submittedName>
</protein>
<accession>A0ABN1EP17</accession>